<dbReference type="InterPro" id="IPR021109">
    <property type="entry name" value="Peptidase_aspartic_dom_sf"/>
</dbReference>
<dbReference type="Pfam" id="PF00026">
    <property type="entry name" value="Asp"/>
    <property type="match status" value="1"/>
</dbReference>
<dbReference type="AlphaFoldDB" id="A0A7E4W9H9"/>
<dbReference type="SUPFAM" id="SSF50630">
    <property type="entry name" value="Acid proteases"/>
    <property type="match status" value="1"/>
</dbReference>
<evidence type="ECO:0000313" key="2">
    <source>
        <dbReference type="Proteomes" id="UP000492821"/>
    </source>
</evidence>
<dbReference type="PROSITE" id="PS51767">
    <property type="entry name" value="PEPTIDASE_A1"/>
    <property type="match status" value="1"/>
</dbReference>
<dbReference type="Gene3D" id="2.40.70.10">
    <property type="entry name" value="Acid Proteases"/>
    <property type="match status" value="1"/>
</dbReference>
<accession>A0A7E4W9H9</accession>
<proteinExistence type="predicted"/>
<reference evidence="2" key="1">
    <citation type="journal article" date="2013" name="Genetics">
        <title>The draft genome and transcriptome of Panagrellus redivivus are shaped by the harsh demands of a free-living lifestyle.</title>
        <authorList>
            <person name="Srinivasan J."/>
            <person name="Dillman A.R."/>
            <person name="Macchietto M.G."/>
            <person name="Heikkinen L."/>
            <person name="Lakso M."/>
            <person name="Fracchia K.M."/>
            <person name="Antoshechkin I."/>
            <person name="Mortazavi A."/>
            <person name="Wong G."/>
            <person name="Sternberg P.W."/>
        </authorList>
    </citation>
    <scope>NUCLEOTIDE SEQUENCE [LARGE SCALE GENOMIC DNA]</scope>
    <source>
        <strain evidence="2">MT8872</strain>
    </source>
</reference>
<name>A0A7E4W9H9_PANRE</name>
<dbReference type="Proteomes" id="UP000492821">
    <property type="component" value="Unassembled WGS sequence"/>
</dbReference>
<reference evidence="3" key="2">
    <citation type="submission" date="2020-10" db="UniProtKB">
        <authorList>
            <consortium name="WormBaseParasite"/>
        </authorList>
    </citation>
    <scope>IDENTIFICATION</scope>
</reference>
<dbReference type="InterPro" id="IPR033121">
    <property type="entry name" value="PEPTIDASE_A1"/>
</dbReference>
<organism evidence="2 3">
    <name type="scientific">Panagrellus redivivus</name>
    <name type="common">Microworm</name>
    <dbReference type="NCBI Taxonomy" id="6233"/>
    <lineage>
        <taxon>Eukaryota</taxon>
        <taxon>Metazoa</taxon>
        <taxon>Ecdysozoa</taxon>
        <taxon>Nematoda</taxon>
        <taxon>Chromadorea</taxon>
        <taxon>Rhabditida</taxon>
        <taxon>Tylenchina</taxon>
        <taxon>Panagrolaimomorpha</taxon>
        <taxon>Panagrolaimoidea</taxon>
        <taxon>Panagrolaimidae</taxon>
        <taxon>Panagrellus</taxon>
    </lineage>
</organism>
<sequence length="83" mass="9444">MFYSANITVGTPPQTFVTAFDTGSADLWIVLAKMTVAIMRRVFRRTNLPLTRATMCRNEFNTEMMLMSAEFVGLSQLRFVINT</sequence>
<dbReference type="WBParaSite" id="Pan_g8622.t1">
    <property type="protein sequence ID" value="Pan_g8622.t1"/>
    <property type="gene ID" value="Pan_g8622"/>
</dbReference>
<protein>
    <submittedName>
        <fullName evidence="3">Peptidase A1 domain-containing protein</fullName>
    </submittedName>
</protein>
<feature type="domain" description="Peptidase A1" evidence="1">
    <location>
        <begin position="3"/>
        <end position="83"/>
    </location>
</feature>
<keyword evidence="2" id="KW-1185">Reference proteome</keyword>
<evidence type="ECO:0000313" key="3">
    <source>
        <dbReference type="WBParaSite" id="Pan_g8622.t1"/>
    </source>
</evidence>
<evidence type="ECO:0000259" key="1">
    <source>
        <dbReference type="PROSITE" id="PS51767"/>
    </source>
</evidence>